<keyword evidence="2" id="KW-1185">Reference proteome</keyword>
<dbReference type="Proteomes" id="UP000228930">
    <property type="component" value="Unassembled WGS sequence"/>
</dbReference>
<sequence>MAARSCDGDDGVGENIKGPTIGQSIAFARDRSSDIARFADFVGVLARGARILVRVRDKGGLVGIKAARLRPAAASVPLLPGN</sequence>
<organism evidence="1 2">
    <name type="scientific">Bradyrhizobium nitroreducens</name>
    <dbReference type="NCBI Taxonomy" id="709803"/>
    <lineage>
        <taxon>Bacteria</taxon>
        <taxon>Pseudomonadati</taxon>
        <taxon>Pseudomonadota</taxon>
        <taxon>Alphaproteobacteria</taxon>
        <taxon>Hyphomicrobiales</taxon>
        <taxon>Nitrobacteraceae</taxon>
        <taxon>Bradyrhizobium</taxon>
    </lineage>
</organism>
<protein>
    <submittedName>
        <fullName evidence="1">Uncharacterized protein</fullName>
    </submittedName>
</protein>
<name>A0A2M6UJP8_9BRAD</name>
<gene>
    <name evidence="1" type="ORF">TSA1_31900</name>
</gene>
<dbReference type="EMBL" id="LFJC01000003">
    <property type="protein sequence ID" value="PIT04842.1"/>
    <property type="molecule type" value="Genomic_DNA"/>
</dbReference>
<accession>A0A2M6UJP8</accession>
<proteinExistence type="predicted"/>
<evidence type="ECO:0000313" key="1">
    <source>
        <dbReference type="EMBL" id="PIT04842.1"/>
    </source>
</evidence>
<evidence type="ECO:0000313" key="2">
    <source>
        <dbReference type="Proteomes" id="UP000228930"/>
    </source>
</evidence>
<comment type="caution">
    <text evidence="1">The sequence shown here is derived from an EMBL/GenBank/DDBJ whole genome shotgun (WGS) entry which is preliminary data.</text>
</comment>
<dbReference type="AlphaFoldDB" id="A0A2M6UJP8"/>
<reference evidence="1 2" key="1">
    <citation type="submission" date="2015-06" db="EMBL/GenBank/DDBJ databases">
        <title>Comparative genome analysis of nirS-carrying Bradyrhizobium sp. strains.</title>
        <authorList>
            <person name="Ishii S."/>
            <person name="Jang J."/>
            <person name="Nishizawa T."/>
            <person name="Senoo K."/>
        </authorList>
    </citation>
    <scope>NUCLEOTIDE SEQUENCE [LARGE SCALE GENOMIC DNA]</scope>
    <source>
        <strain evidence="1 2">TSA1</strain>
    </source>
</reference>